<dbReference type="AlphaFoldDB" id="A0A2W2FEA0"/>
<reference evidence="1 2" key="1">
    <citation type="submission" date="2018-01" db="EMBL/GenBank/DDBJ databases">
        <title>Draft genome sequence of Sphaerisporangium sp. 7K107.</title>
        <authorList>
            <person name="Sahin N."/>
            <person name="Saygin H."/>
            <person name="Ay H."/>
        </authorList>
    </citation>
    <scope>NUCLEOTIDE SEQUENCE [LARGE SCALE GENOMIC DNA]</scope>
    <source>
        <strain evidence="1 2">7K107</strain>
    </source>
</reference>
<protein>
    <submittedName>
        <fullName evidence="1">Uncharacterized protein</fullName>
    </submittedName>
</protein>
<organism evidence="1 2">
    <name type="scientific">Spongiactinospora gelatinilytica</name>
    <dbReference type="NCBI Taxonomy" id="2666298"/>
    <lineage>
        <taxon>Bacteria</taxon>
        <taxon>Bacillati</taxon>
        <taxon>Actinomycetota</taxon>
        <taxon>Actinomycetes</taxon>
        <taxon>Streptosporangiales</taxon>
        <taxon>Streptosporangiaceae</taxon>
        <taxon>Spongiactinospora</taxon>
    </lineage>
</organism>
<name>A0A2W2FEA0_9ACTN</name>
<evidence type="ECO:0000313" key="2">
    <source>
        <dbReference type="Proteomes" id="UP000248544"/>
    </source>
</evidence>
<proteinExistence type="predicted"/>
<dbReference type="Proteomes" id="UP000248544">
    <property type="component" value="Unassembled WGS sequence"/>
</dbReference>
<keyword evidence="2" id="KW-1185">Reference proteome</keyword>
<dbReference type="EMBL" id="POUA01000617">
    <property type="protein sequence ID" value="PZG19977.1"/>
    <property type="molecule type" value="Genomic_DNA"/>
</dbReference>
<comment type="caution">
    <text evidence="1">The sequence shown here is derived from an EMBL/GenBank/DDBJ whole genome shotgun (WGS) entry which is preliminary data.</text>
</comment>
<accession>A0A2W2FEA0</accession>
<evidence type="ECO:0000313" key="1">
    <source>
        <dbReference type="EMBL" id="PZG19977.1"/>
    </source>
</evidence>
<gene>
    <name evidence="1" type="ORF">C1I98_37710</name>
</gene>
<sequence length="74" mass="8668">MDVRGDSLTERALDDETTVQEIAIEIEEADAVEQHREMRESAGLRWRQEIPFDVDPFDAAEQERTVDLDEDDYR</sequence>